<dbReference type="EMBL" id="KZ678375">
    <property type="protein sequence ID" value="PSS03434.1"/>
    <property type="molecule type" value="Genomic_DNA"/>
</dbReference>
<organism evidence="5 6">
    <name type="scientific">Coniella lustricola</name>
    <dbReference type="NCBI Taxonomy" id="2025994"/>
    <lineage>
        <taxon>Eukaryota</taxon>
        <taxon>Fungi</taxon>
        <taxon>Dikarya</taxon>
        <taxon>Ascomycota</taxon>
        <taxon>Pezizomycotina</taxon>
        <taxon>Sordariomycetes</taxon>
        <taxon>Sordariomycetidae</taxon>
        <taxon>Diaporthales</taxon>
        <taxon>Schizoparmaceae</taxon>
        <taxon>Coniella</taxon>
    </lineage>
</organism>
<reference evidence="5 6" key="1">
    <citation type="journal article" date="2018" name="Mycol. Prog.">
        <title>Coniella lustricola, a new species from submerged detritus.</title>
        <authorList>
            <person name="Raudabaugh D.B."/>
            <person name="Iturriaga T."/>
            <person name="Carver A."/>
            <person name="Mondo S."/>
            <person name="Pangilinan J."/>
            <person name="Lipzen A."/>
            <person name="He G."/>
            <person name="Amirebrahimi M."/>
            <person name="Grigoriev I.V."/>
            <person name="Miller A.N."/>
        </authorList>
    </citation>
    <scope>NUCLEOTIDE SEQUENCE [LARGE SCALE GENOMIC DNA]</scope>
    <source>
        <strain evidence="5 6">B22-T-1</strain>
    </source>
</reference>
<dbReference type="Pfam" id="PF13426">
    <property type="entry name" value="PAS_9"/>
    <property type="match status" value="1"/>
</dbReference>
<dbReference type="Proteomes" id="UP000241462">
    <property type="component" value="Unassembled WGS sequence"/>
</dbReference>
<evidence type="ECO:0000256" key="3">
    <source>
        <dbReference type="ARBA" id="ARBA00022991"/>
    </source>
</evidence>
<dbReference type="Gene3D" id="3.30.450.20">
    <property type="entry name" value="PAS domain"/>
    <property type="match status" value="1"/>
</dbReference>
<dbReference type="PANTHER" id="PTHR47429">
    <property type="entry name" value="PROTEIN TWIN LOV 1"/>
    <property type="match status" value="1"/>
</dbReference>
<name>A0A2T3AM21_9PEZI</name>
<keyword evidence="2" id="KW-0288">FMN</keyword>
<dbReference type="GO" id="GO:0005634">
    <property type="term" value="C:nucleus"/>
    <property type="evidence" value="ECO:0007669"/>
    <property type="project" value="TreeGrafter"/>
</dbReference>
<keyword evidence="1" id="KW-0285">Flavoprotein</keyword>
<dbReference type="InterPro" id="IPR000014">
    <property type="entry name" value="PAS"/>
</dbReference>
<dbReference type="InParanoid" id="A0A2T3AM21"/>
<evidence type="ECO:0000256" key="1">
    <source>
        <dbReference type="ARBA" id="ARBA00022630"/>
    </source>
</evidence>
<protein>
    <submittedName>
        <fullName evidence="5">Vivid PAS protein VVD</fullName>
    </submittedName>
</protein>
<feature type="domain" description="PAS" evidence="4">
    <location>
        <begin position="79"/>
        <end position="187"/>
    </location>
</feature>
<evidence type="ECO:0000256" key="2">
    <source>
        <dbReference type="ARBA" id="ARBA00022643"/>
    </source>
</evidence>
<evidence type="ECO:0000259" key="4">
    <source>
        <dbReference type="Pfam" id="PF13426"/>
    </source>
</evidence>
<dbReference type="CDD" id="cd00130">
    <property type="entry name" value="PAS"/>
    <property type="match status" value="1"/>
</dbReference>
<dbReference type="PANTHER" id="PTHR47429:SF7">
    <property type="entry name" value="GATA-FACTOR"/>
    <property type="match status" value="1"/>
</dbReference>
<proteinExistence type="predicted"/>
<dbReference type="SUPFAM" id="SSF55785">
    <property type="entry name" value="PYP-like sensor domain (PAS domain)"/>
    <property type="match status" value="1"/>
</dbReference>
<keyword evidence="3" id="KW-0157">Chromophore</keyword>
<keyword evidence="6" id="KW-1185">Reference proteome</keyword>
<gene>
    <name evidence="5" type="ORF">BD289DRAFT_449530</name>
</gene>
<evidence type="ECO:0000313" key="6">
    <source>
        <dbReference type="Proteomes" id="UP000241462"/>
    </source>
</evidence>
<dbReference type="OrthoDB" id="447251at2759"/>
<dbReference type="AlphaFoldDB" id="A0A2T3AM21"/>
<dbReference type="InterPro" id="IPR035965">
    <property type="entry name" value="PAS-like_dom_sf"/>
</dbReference>
<accession>A0A2T3AM21</accession>
<evidence type="ECO:0000313" key="5">
    <source>
        <dbReference type="EMBL" id="PSS03434.1"/>
    </source>
</evidence>
<sequence length="194" mass="21584">MNPWEVCALEYRYTSTATKDPKQLQYAQDHGTSDINDPLIYPGLYCPSGLDIMTVLFRVYARPNPQINLGPIDCSVCMIVCDLVQADHPIVYASDAFLAMTGYRMDEIKGKNCRFLQAPGGKVAAKSTRQYVDSKTVCGLRDAIKGNKEHRATLTNFTKDGRPFVNILSLIPIAWDSPGYRYSIGFQCDQASLA</sequence>
<dbReference type="STRING" id="2025994.A0A2T3AM21"/>